<keyword evidence="3" id="KW-1185">Reference proteome</keyword>
<reference evidence="2" key="1">
    <citation type="journal article" date="2023" name="Mol. Phylogenet. Evol.">
        <title>Genome-scale phylogeny and comparative genomics of the fungal order Sordariales.</title>
        <authorList>
            <person name="Hensen N."/>
            <person name="Bonometti L."/>
            <person name="Westerberg I."/>
            <person name="Brannstrom I.O."/>
            <person name="Guillou S."/>
            <person name="Cros-Aarteil S."/>
            <person name="Calhoun S."/>
            <person name="Haridas S."/>
            <person name="Kuo A."/>
            <person name="Mondo S."/>
            <person name="Pangilinan J."/>
            <person name="Riley R."/>
            <person name="LaButti K."/>
            <person name="Andreopoulos B."/>
            <person name="Lipzen A."/>
            <person name="Chen C."/>
            <person name="Yan M."/>
            <person name="Daum C."/>
            <person name="Ng V."/>
            <person name="Clum A."/>
            <person name="Steindorff A."/>
            <person name="Ohm R.A."/>
            <person name="Martin F."/>
            <person name="Silar P."/>
            <person name="Natvig D.O."/>
            <person name="Lalanne C."/>
            <person name="Gautier V."/>
            <person name="Ament-Velasquez S.L."/>
            <person name="Kruys A."/>
            <person name="Hutchinson M.I."/>
            <person name="Powell A.J."/>
            <person name="Barry K."/>
            <person name="Miller A.N."/>
            <person name="Grigoriev I.V."/>
            <person name="Debuchy R."/>
            <person name="Gladieux P."/>
            <person name="Hiltunen Thoren M."/>
            <person name="Johannesson H."/>
        </authorList>
    </citation>
    <scope>NUCLEOTIDE SEQUENCE</scope>
    <source>
        <strain evidence="2">CBS 103.79</strain>
    </source>
</reference>
<feature type="region of interest" description="Disordered" evidence="1">
    <location>
        <begin position="1"/>
        <end position="35"/>
    </location>
</feature>
<reference evidence="2" key="2">
    <citation type="submission" date="2023-05" db="EMBL/GenBank/DDBJ databases">
        <authorList>
            <consortium name="Lawrence Berkeley National Laboratory"/>
            <person name="Steindorff A."/>
            <person name="Hensen N."/>
            <person name="Bonometti L."/>
            <person name="Westerberg I."/>
            <person name="Brannstrom I.O."/>
            <person name="Guillou S."/>
            <person name="Cros-Aarteil S."/>
            <person name="Calhoun S."/>
            <person name="Haridas S."/>
            <person name="Kuo A."/>
            <person name="Mondo S."/>
            <person name="Pangilinan J."/>
            <person name="Riley R."/>
            <person name="Labutti K."/>
            <person name="Andreopoulos B."/>
            <person name="Lipzen A."/>
            <person name="Chen C."/>
            <person name="Yanf M."/>
            <person name="Daum C."/>
            <person name="Ng V."/>
            <person name="Clum A."/>
            <person name="Ohm R."/>
            <person name="Martin F."/>
            <person name="Silar P."/>
            <person name="Natvig D."/>
            <person name="Lalanne C."/>
            <person name="Gautier V."/>
            <person name="Ament-Velasquez S.L."/>
            <person name="Kruys A."/>
            <person name="Hutchinson M.I."/>
            <person name="Powell A.J."/>
            <person name="Barry K."/>
            <person name="Miller A.N."/>
            <person name="Grigoriev I.V."/>
            <person name="Debuchy R."/>
            <person name="Gladieux P."/>
            <person name="Thoren M.H."/>
            <person name="Johannesson H."/>
        </authorList>
    </citation>
    <scope>NUCLEOTIDE SEQUENCE</scope>
    <source>
        <strain evidence="2">CBS 103.79</strain>
    </source>
</reference>
<accession>A0AAN6MKL0</accession>
<comment type="caution">
    <text evidence="2">The sequence shown here is derived from an EMBL/GenBank/DDBJ whole genome shotgun (WGS) entry which is preliminary data.</text>
</comment>
<proteinExistence type="predicted"/>
<gene>
    <name evidence="2" type="ORF">C8A05DRAFT_34004</name>
</gene>
<feature type="compositionally biased region" description="Low complexity" evidence="1">
    <location>
        <begin position="13"/>
        <end position="31"/>
    </location>
</feature>
<dbReference type="EMBL" id="MU855518">
    <property type="protein sequence ID" value="KAK3902319.1"/>
    <property type="molecule type" value="Genomic_DNA"/>
</dbReference>
<evidence type="ECO:0000256" key="1">
    <source>
        <dbReference type="SAM" id="MobiDB-lite"/>
    </source>
</evidence>
<organism evidence="2 3">
    <name type="scientific">Staphylotrichum tortipilum</name>
    <dbReference type="NCBI Taxonomy" id="2831512"/>
    <lineage>
        <taxon>Eukaryota</taxon>
        <taxon>Fungi</taxon>
        <taxon>Dikarya</taxon>
        <taxon>Ascomycota</taxon>
        <taxon>Pezizomycotina</taxon>
        <taxon>Sordariomycetes</taxon>
        <taxon>Sordariomycetidae</taxon>
        <taxon>Sordariales</taxon>
        <taxon>Chaetomiaceae</taxon>
        <taxon>Staphylotrichum</taxon>
    </lineage>
</organism>
<evidence type="ECO:0000313" key="2">
    <source>
        <dbReference type="EMBL" id="KAK3902319.1"/>
    </source>
</evidence>
<name>A0AAN6MKL0_9PEZI</name>
<evidence type="ECO:0000313" key="3">
    <source>
        <dbReference type="Proteomes" id="UP001303889"/>
    </source>
</evidence>
<protein>
    <submittedName>
        <fullName evidence="2">Uncharacterized protein</fullName>
    </submittedName>
</protein>
<dbReference type="AlphaFoldDB" id="A0AAN6MKL0"/>
<sequence>MAILKVTNATGLTSSASSSTTTTSSTTTATAPEPPRLIMGNAAALVGRIRLLVRTPYICKYSNGKLQARVFRRPYDKVIQKEALIYAL</sequence>
<dbReference type="Proteomes" id="UP001303889">
    <property type="component" value="Unassembled WGS sequence"/>
</dbReference>